<feature type="signal peptide" evidence="1">
    <location>
        <begin position="1"/>
        <end position="22"/>
    </location>
</feature>
<proteinExistence type="predicted"/>
<accession>A0A9X2A0H2</accession>
<feature type="chain" id="PRO_5040971350" description="DUF4177 domain-containing protein" evidence="1">
    <location>
        <begin position="23"/>
        <end position="139"/>
    </location>
</feature>
<dbReference type="RefSeq" id="WP_249602535.1">
    <property type="nucleotide sequence ID" value="NZ_JAKHSK010000027.1"/>
</dbReference>
<dbReference type="AlphaFoldDB" id="A0A9X2A0H2"/>
<evidence type="ECO:0000256" key="1">
    <source>
        <dbReference type="SAM" id="SignalP"/>
    </source>
</evidence>
<keyword evidence="1" id="KW-0732">Signal</keyword>
<reference evidence="2" key="1">
    <citation type="submission" date="2022-01" db="EMBL/GenBank/DDBJ databases">
        <title>Genome sequencing of Zunongwangia sp. M21534 genome.</title>
        <authorList>
            <person name="Chen Y."/>
            <person name="Dong C."/>
            <person name="Shao Z."/>
        </authorList>
    </citation>
    <scope>NUCLEOTIDE SEQUENCE</scope>
    <source>
        <strain evidence="2">MCCC M21534</strain>
    </source>
</reference>
<dbReference type="EMBL" id="JAKHSK010000027">
    <property type="protein sequence ID" value="MCL6219821.1"/>
    <property type="molecule type" value="Genomic_DNA"/>
</dbReference>
<gene>
    <name evidence="2" type="ORF">L1967_16125</name>
</gene>
<comment type="caution">
    <text evidence="2">The sequence shown here is derived from an EMBL/GenBank/DDBJ whole genome shotgun (WGS) entry which is preliminary data.</text>
</comment>
<protein>
    <recommendedName>
        <fullName evidence="4">DUF4177 domain-containing protein</fullName>
    </recommendedName>
</protein>
<keyword evidence="3" id="KW-1185">Reference proteome</keyword>
<sequence>MNKNKYMRFSAICLLLFLFTQAATSQNTSVEEFNSPARDSLDIPIKYCLIIPSGKFLSKYIEIQIDYGQEQALLKNSYIRNKDGSKRTFNSIVQALNYMDSLGWELVKTYSEQETENNFRSYFLFKSDGNAKLPINQQS</sequence>
<evidence type="ECO:0008006" key="4">
    <source>
        <dbReference type="Google" id="ProtNLM"/>
    </source>
</evidence>
<organism evidence="2 3">
    <name type="scientific">Zunongwangia pacifica</name>
    <dbReference type="NCBI Taxonomy" id="2911062"/>
    <lineage>
        <taxon>Bacteria</taxon>
        <taxon>Pseudomonadati</taxon>
        <taxon>Bacteroidota</taxon>
        <taxon>Flavobacteriia</taxon>
        <taxon>Flavobacteriales</taxon>
        <taxon>Flavobacteriaceae</taxon>
        <taxon>Zunongwangia</taxon>
    </lineage>
</organism>
<name>A0A9X2A0H2_9FLAO</name>
<evidence type="ECO:0000313" key="2">
    <source>
        <dbReference type="EMBL" id="MCL6219821.1"/>
    </source>
</evidence>
<evidence type="ECO:0000313" key="3">
    <source>
        <dbReference type="Proteomes" id="UP001139521"/>
    </source>
</evidence>
<dbReference type="Proteomes" id="UP001139521">
    <property type="component" value="Unassembled WGS sequence"/>
</dbReference>